<organism evidence="1 2">
    <name type="scientific">Sulfurospirillum multivorans (strain DM 12446 / JCM 15788 / NBRC 109480)</name>
    <dbReference type="NCBI Taxonomy" id="1150621"/>
    <lineage>
        <taxon>Bacteria</taxon>
        <taxon>Pseudomonadati</taxon>
        <taxon>Campylobacterota</taxon>
        <taxon>Epsilonproteobacteria</taxon>
        <taxon>Campylobacterales</taxon>
        <taxon>Sulfurospirillaceae</taxon>
        <taxon>Sulfurospirillum</taxon>
    </lineage>
</organism>
<evidence type="ECO:0000313" key="1">
    <source>
        <dbReference type="EMBL" id="AHJ11374.1"/>
    </source>
</evidence>
<name>A0AA86AJH7_SULMK</name>
<dbReference type="KEGG" id="smul:SMUL_0091"/>
<evidence type="ECO:0000313" key="2">
    <source>
        <dbReference type="Proteomes" id="UP000019322"/>
    </source>
</evidence>
<dbReference type="RefSeq" id="WP_025343299.1">
    <property type="nucleotide sequence ID" value="NZ_CP007201.1"/>
</dbReference>
<gene>
    <name evidence="1" type="ORF">SMUL_0091</name>
</gene>
<dbReference type="Proteomes" id="UP000019322">
    <property type="component" value="Chromosome"/>
</dbReference>
<sequence>MNQGGWSCPHDVEGICDIIHKECDPGDRGCVLYGKAKFACEDSPSNEAFEKRMERKMREMLGESPKGPST</sequence>
<dbReference type="AlphaFoldDB" id="A0AA86AJH7"/>
<reference evidence="1 2" key="1">
    <citation type="journal article" date="2014" name="Environ. Microbiol.">
        <title>Insights into organohalide respiration and the versatile catabolism of Sulfurospirillum multivorans gained from comparative genomics and physiological studies.</title>
        <authorList>
            <person name="Goris T."/>
            <person name="Schubert T."/>
            <person name="Gadkari J."/>
            <person name="Wubet T."/>
            <person name="Tarkka M."/>
            <person name="Buscot F."/>
            <person name="Adrian L."/>
            <person name="Diekert G."/>
        </authorList>
    </citation>
    <scope>NUCLEOTIDE SEQUENCE [LARGE SCALE GENOMIC DNA]</scope>
    <source>
        <strain evidence="2">DM 12446 / JCM 15788 / NBRC 109480</strain>
    </source>
</reference>
<dbReference type="EMBL" id="CP007201">
    <property type="protein sequence ID" value="AHJ11374.1"/>
    <property type="molecule type" value="Genomic_DNA"/>
</dbReference>
<proteinExistence type="predicted"/>
<accession>A0AA86AJH7</accession>
<protein>
    <submittedName>
        <fullName evidence="1">Uncharacterized protein</fullName>
    </submittedName>
</protein>